<reference evidence="1" key="1">
    <citation type="submission" date="2021-01" db="EMBL/GenBank/DDBJ databases">
        <title>Deciphering the adaptive evolutionary patterns associated with biogeogrpahic diversity in the finger millet blast pathogen Magnaporthe oryzae in Eastern Africa.</title>
        <authorList>
            <person name="Onyema G."/>
            <person name="Shittu T.A."/>
            <person name="Dodsworth S."/>
            <person name="Devilliers S."/>
            <person name="Muthumeenakshi S."/>
            <person name="Sreenivasaprasad S."/>
        </authorList>
    </citation>
    <scope>NUCLEOTIDE SEQUENCE</scope>
    <source>
        <strain evidence="1">D15/s37</strain>
    </source>
</reference>
<evidence type="ECO:0000313" key="1">
    <source>
        <dbReference type="EMBL" id="KAI6291271.1"/>
    </source>
</evidence>
<evidence type="ECO:0000313" key="2">
    <source>
        <dbReference type="Proteomes" id="UP001059893"/>
    </source>
</evidence>
<proteinExistence type="predicted"/>
<dbReference type="Proteomes" id="UP001059893">
    <property type="component" value="Unassembled WGS sequence"/>
</dbReference>
<sequence length="119" mass="13734">MFGSDYSCCARKRSNRASTAFRVGKVLGMDGLKYGFRAVFFVFKFQGWRLLQLFGPRTTYFRRRWRLFVRLEWSVDGHEQIPKLSSQEGLSFHFVRSQSLKALSALVSRHSAGIQSSNS</sequence>
<gene>
    <name evidence="1" type="ORF">MCOR33_010728</name>
</gene>
<accession>A0ABQ8N4Q3</accession>
<protein>
    <submittedName>
        <fullName evidence="1">Uncharacterized protein</fullName>
    </submittedName>
</protein>
<organism evidence="1 2">
    <name type="scientific">Pyricularia grisea</name>
    <name type="common">Crabgrass-specific blast fungus</name>
    <name type="synonym">Magnaporthe grisea</name>
    <dbReference type="NCBI Taxonomy" id="148305"/>
    <lineage>
        <taxon>Eukaryota</taxon>
        <taxon>Fungi</taxon>
        <taxon>Dikarya</taxon>
        <taxon>Ascomycota</taxon>
        <taxon>Pezizomycotina</taxon>
        <taxon>Sordariomycetes</taxon>
        <taxon>Sordariomycetidae</taxon>
        <taxon>Magnaporthales</taxon>
        <taxon>Pyriculariaceae</taxon>
        <taxon>Pyricularia</taxon>
    </lineage>
</organism>
<keyword evidence="2" id="KW-1185">Reference proteome</keyword>
<dbReference type="EMBL" id="JABSND010000380">
    <property type="protein sequence ID" value="KAI6291271.1"/>
    <property type="molecule type" value="Genomic_DNA"/>
</dbReference>
<comment type="caution">
    <text evidence="1">The sequence shown here is derived from an EMBL/GenBank/DDBJ whole genome shotgun (WGS) entry which is preliminary data.</text>
</comment>
<name>A0ABQ8N4Q3_PYRGI</name>